<dbReference type="InterPro" id="IPR003615">
    <property type="entry name" value="HNH_nuc"/>
</dbReference>
<keyword evidence="2" id="KW-0378">Hydrolase</keyword>
<gene>
    <name evidence="2" type="ORF">nepoznato_5</name>
</gene>
<keyword evidence="3" id="KW-1185">Reference proteome</keyword>
<evidence type="ECO:0000313" key="3">
    <source>
        <dbReference type="Proteomes" id="UP000464289"/>
    </source>
</evidence>
<reference evidence="3" key="1">
    <citation type="submission" date="2019-12" db="EMBL/GenBank/DDBJ databases">
        <authorList>
            <person name="Olsen N.S."/>
            <person name="Junco L.M.F."/>
            <person name="Kot W."/>
            <person name="Hansen L.H."/>
        </authorList>
    </citation>
    <scope>NUCLEOTIDE SEQUENCE [LARGE SCALE GENOMIC DNA]</scope>
</reference>
<dbReference type="SUPFAM" id="SSF54060">
    <property type="entry name" value="His-Me finger endonucleases"/>
    <property type="match status" value="1"/>
</dbReference>
<organism evidence="2 3">
    <name type="scientific">Escherichia phage nepoznato</name>
    <dbReference type="NCBI Taxonomy" id="2696431"/>
    <lineage>
        <taxon>Viruses</taxon>
        <taxon>Duplodnaviria</taxon>
        <taxon>Heunggongvirae</taxon>
        <taxon>Uroviricota</taxon>
        <taxon>Caudoviricetes</taxon>
        <taxon>Stephanstirmvirinae</taxon>
        <taxon>Phapecoctavirus</taxon>
        <taxon>Phapecoctavirus nepoznato</taxon>
    </lineage>
</organism>
<keyword evidence="2" id="KW-0255">Endonuclease</keyword>
<dbReference type="EMBL" id="MN850571">
    <property type="protein sequence ID" value="QHR65454.1"/>
    <property type="molecule type" value="Genomic_DNA"/>
</dbReference>
<protein>
    <submittedName>
        <fullName evidence="2">HNH homing endonuclease</fullName>
    </submittedName>
</protein>
<dbReference type="Gene3D" id="3.90.75.20">
    <property type="match status" value="1"/>
</dbReference>
<proteinExistence type="predicted"/>
<dbReference type="InterPro" id="IPR044925">
    <property type="entry name" value="His-Me_finger_sf"/>
</dbReference>
<dbReference type="Proteomes" id="UP000464289">
    <property type="component" value="Segment"/>
</dbReference>
<sequence>MKNLGFIGYPHYCATYDGRIFSLYTQKFLSENKMLGDYKGVTICENGSRIEELQHRLIAKAFVPNPENKPFVNHKDGNKLNNCADNLEWTTEQENTLHAMSTGLRRTEVINDYRPIPDTVAVEICKLLEQGSRNKDICQMYNVAQSVVSDIKAGRTYKDISQDFNFRKIPSSNRISEDKVLGICEKLQENILSINKIAKKYGVSFNVVKSIKDRKTYTYLSNNYNW</sequence>
<feature type="domain" description="HNH nuclease" evidence="1">
    <location>
        <begin position="54"/>
        <end position="96"/>
    </location>
</feature>
<accession>A0A6B9WKV8</accession>
<keyword evidence="2" id="KW-0540">Nuclease</keyword>
<name>A0A6B9WKV8_9CAUD</name>
<evidence type="ECO:0000259" key="1">
    <source>
        <dbReference type="Pfam" id="PF13392"/>
    </source>
</evidence>
<dbReference type="Pfam" id="PF13392">
    <property type="entry name" value="HNH_3"/>
    <property type="match status" value="1"/>
</dbReference>
<dbReference type="GO" id="GO:0004519">
    <property type="term" value="F:endonuclease activity"/>
    <property type="evidence" value="ECO:0007669"/>
    <property type="project" value="UniProtKB-KW"/>
</dbReference>
<evidence type="ECO:0000313" key="2">
    <source>
        <dbReference type="EMBL" id="QHR65454.1"/>
    </source>
</evidence>